<evidence type="ECO:0000256" key="7">
    <source>
        <dbReference type="ARBA" id="ARBA00022777"/>
    </source>
</evidence>
<accession>A0A1H6EP91</accession>
<dbReference type="GO" id="GO:0005524">
    <property type="term" value="F:ATP binding"/>
    <property type="evidence" value="ECO:0007669"/>
    <property type="project" value="UniProtKB-UniRule"/>
</dbReference>
<dbReference type="EMBL" id="FOME01000025">
    <property type="protein sequence ID" value="SFF27828.1"/>
    <property type="molecule type" value="Genomic_DNA"/>
</dbReference>
<dbReference type="EMBL" id="FNVB01000020">
    <property type="protein sequence ID" value="SEG98619.1"/>
    <property type="molecule type" value="Genomic_DNA"/>
</dbReference>
<dbReference type="PANTHER" id="PTHR10344">
    <property type="entry name" value="THYMIDYLATE KINASE"/>
    <property type="match status" value="1"/>
</dbReference>
<comment type="caution">
    <text evidence="10">Lacks conserved residue(s) required for the propagation of feature annotation.</text>
</comment>
<reference evidence="14 15" key="2">
    <citation type="submission" date="2016-10" db="EMBL/GenBank/DDBJ databases">
        <authorList>
            <person name="Varghese N."/>
            <person name="Submissions S."/>
        </authorList>
    </citation>
    <scope>NUCLEOTIDE SEQUENCE [LARGE SCALE GENOMIC DNA]</scope>
    <source>
        <strain evidence="15">ATCC 20501</strain>
        <strain evidence="13 14">CGMCC 4.3529</strain>
    </source>
</reference>
<evidence type="ECO:0000256" key="8">
    <source>
        <dbReference type="ARBA" id="ARBA00022840"/>
    </source>
</evidence>
<evidence type="ECO:0000313" key="13">
    <source>
        <dbReference type="EMBL" id="SFF27828.1"/>
    </source>
</evidence>
<keyword evidence="5 10" id="KW-0545">Nucleotide biosynthesis</keyword>
<evidence type="ECO:0000256" key="10">
    <source>
        <dbReference type="HAMAP-Rule" id="MF_00165"/>
    </source>
</evidence>
<dbReference type="Proteomes" id="UP000236729">
    <property type="component" value="Unassembled WGS sequence"/>
</dbReference>
<sequence>MGRLIVIEGLDGAGKRTFANGITAELTARGRSVARAAFPRYTDDVHGELIGEALRGGHGDLGDSVYGMAVLNALDRRSAAAALRDDLRTHDVLLLDRYVASNAAYGAARLHQDSSGDFVAWVQELETGRFALPKPDLQILLQVPTEVAAQRAEHRERTEADRQRDNFESDAGLQKRCGEVYAQLAAAGWWSPWLVVDGSAQVDFAAIVDEHVLA</sequence>
<keyword evidence="7 10" id="KW-0418">Kinase</keyword>
<dbReference type="Pfam" id="PF02223">
    <property type="entry name" value="Thymidylate_kin"/>
    <property type="match status" value="1"/>
</dbReference>
<keyword evidence="6 10" id="KW-0547">Nucleotide-binding</keyword>
<keyword evidence="4 10" id="KW-0808">Transferase</keyword>
<gene>
    <name evidence="10" type="primary">tmk</name>
    <name evidence="12" type="ORF">SAMN02982929_07159</name>
    <name evidence="13" type="ORF">SAMN05216506_1259</name>
</gene>
<dbReference type="NCBIfam" id="NF005923">
    <property type="entry name" value="PRK07933.1"/>
    <property type="match status" value="1"/>
</dbReference>
<evidence type="ECO:0000259" key="11">
    <source>
        <dbReference type="Pfam" id="PF02223"/>
    </source>
</evidence>
<dbReference type="InterPro" id="IPR039430">
    <property type="entry name" value="Thymidylate_kin-like_dom"/>
</dbReference>
<feature type="domain" description="Thymidylate kinase-like" evidence="11">
    <location>
        <begin position="7"/>
        <end position="169"/>
    </location>
</feature>
<dbReference type="Proteomes" id="UP000199690">
    <property type="component" value="Unassembled WGS sequence"/>
</dbReference>
<proteinExistence type="inferred from homology"/>
<dbReference type="AlphaFoldDB" id="A0A1H6EP91"/>
<keyword evidence="14" id="KW-1185">Reference proteome</keyword>
<dbReference type="GO" id="GO:0006235">
    <property type="term" value="P:dTTP biosynthetic process"/>
    <property type="evidence" value="ECO:0007669"/>
    <property type="project" value="UniProtKB-UniRule"/>
</dbReference>
<keyword evidence="8 10" id="KW-0067">ATP-binding</keyword>
<dbReference type="SUPFAM" id="SSF52540">
    <property type="entry name" value="P-loop containing nucleoside triphosphate hydrolases"/>
    <property type="match status" value="1"/>
</dbReference>
<evidence type="ECO:0000256" key="2">
    <source>
        <dbReference type="ARBA" id="ARBA00012980"/>
    </source>
</evidence>
<name>A0A1H6EP91_9PSEU</name>
<evidence type="ECO:0000256" key="4">
    <source>
        <dbReference type="ARBA" id="ARBA00022679"/>
    </source>
</evidence>
<dbReference type="InterPro" id="IPR018094">
    <property type="entry name" value="Thymidylate_kinase"/>
</dbReference>
<dbReference type="GO" id="GO:0005829">
    <property type="term" value="C:cytosol"/>
    <property type="evidence" value="ECO:0007669"/>
    <property type="project" value="TreeGrafter"/>
</dbReference>
<dbReference type="SMR" id="A0A1H6EP91"/>
<dbReference type="InterPro" id="IPR027417">
    <property type="entry name" value="P-loop_NTPase"/>
</dbReference>
<evidence type="ECO:0000256" key="1">
    <source>
        <dbReference type="ARBA" id="ARBA00009776"/>
    </source>
</evidence>
<dbReference type="GO" id="GO:0006233">
    <property type="term" value="P:dTDP biosynthetic process"/>
    <property type="evidence" value="ECO:0007669"/>
    <property type="project" value="InterPro"/>
</dbReference>
<dbReference type="GO" id="GO:0004798">
    <property type="term" value="F:dTMP kinase activity"/>
    <property type="evidence" value="ECO:0007669"/>
    <property type="project" value="UniProtKB-UniRule"/>
</dbReference>
<dbReference type="EC" id="2.7.4.9" evidence="2 10"/>
<dbReference type="CDD" id="cd01672">
    <property type="entry name" value="TMPK"/>
    <property type="match status" value="1"/>
</dbReference>
<dbReference type="HAMAP" id="MF_00165">
    <property type="entry name" value="Thymidylate_kinase"/>
    <property type="match status" value="1"/>
</dbReference>
<dbReference type="RefSeq" id="WP_093160526.1">
    <property type="nucleotide sequence ID" value="NZ_FNVB01000020.1"/>
</dbReference>
<protein>
    <recommendedName>
        <fullName evidence="3 10">Thymidylate kinase</fullName>
        <ecNumber evidence="2 10">2.7.4.9</ecNumber>
    </recommendedName>
    <alternativeName>
        <fullName evidence="10">dTMP kinase</fullName>
    </alternativeName>
</protein>
<evidence type="ECO:0000256" key="9">
    <source>
        <dbReference type="ARBA" id="ARBA00048743"/>
    </source>
</evidence>
<dbReference type="PANTHER" id="PTHR10344:SF4">
    <property type="entry name" value="UMP-CMP KINASE 2, MITOCHONDRIAL"/>
    <property type="match status" value="1"/>
</dbReference>
<accession>A0A1I2HE52</accession>
<evidence type="ECO:0000256" key="6">
    <source>
        <dbReference type="ARBA" id="ARBA00022741"/>
    </source>
</evidence>
<evidence type="ECO:0000256" key="3">
    <source>
        <dbReference type="ARBA" id="ARBA00017144"/>
    </source>
</evidence>
<comment type="similarity">
    <text evidence="1 10">Belongs to the thymidylate kinase family.</text>
</comment>
<evidence type="ECO:0000313" key="12">
    <source>
        <dbReference type="EMBL" id="SEG98619.1"/>
    </source>
</evidence>
<evidence type="ECO:0000313" key="14">
    <source>
        <dbReference type="Proteomes" id="UP000199690"/>
    </source>
</evidence>
<dbReference type="Gene3D" id="3.40.50.300">
    <property type="entry name" value="P-loop containing nucleotide triphosphate hydrolases"/>
    <property type="match status" value="1"/>
</dbReference>
<evidence type="ECO:0000256" key="5">
    <source>
        <dbReference type="ARBA" id="ARBA00022727"/>
    </source>
</evidence>
<reference evidence="12" key="1">
    <citation type="submission" date="2016-10" db="EMBL/GenBank/DDBJ databases">
        <authorList>
            <person name="de Groot N.N."/>
        </authorList>
    </citation>
    <scope>NUCLEOTIDE SEQUENCE [LARGE SCALE GENOMIC DNA]</scope>
    <source>
        <strain evidence="12">ATCC 20501</strain>
    </source>
</reference>
<comment type="function">
    <text evidence="10">Phosphorylation of dTMP to form dTDP in both de novo and salvage pathways of dTTP synthesis.</text>
</comment>
<comment type="catalytic activity">
    <reaction evidence="9 10">
        <text>dTMP + ATP = dTDP + ADP</text>
        <dbReference type="Rhea" id="RHEA:13517"/>
        <dbReference type="ChEBI" id="CHEBI:30616"/>
        <dbReference type="ChEBI" id="CHEBI:58369"/>
        <dbReference type="ChEBI" id="CHEBI:63528"/>
        <dbReference type="ChEBI" id="CHEBI:456216"/>
        <dbReference type="EC" id="2.7.4.9"/>
    </reaction>
</comment>
<organism evidence="12 15">
    <name type="scientific">Saccharopolyspora kobensis</name>
    <dbReference type="NCBI Taxonomy" id="146035"/>
    <lineage>
        <taxon>Bacteria</taxon>
        <taxon>Bacillati</taxon>
        <taxon>Actinomycetota</taxon>
        <taxon>Actinomycetes</taxon>
        <taxon>Pseudonocardiales</taxon>
        <taxon>Pseudonocardiaceae</taxon>
        <taxon>Saccharopolyspora</taxon>
    </lineage>
</organism>
<dbReference type="GO" id="GO:0006227">
    <property type="term" value="P:dUDP biosynthetic process"/>
    <property type="evidence" value="ECO:0007669"/>
    <property type="project" value="TreeGrafter"/>
</dbReference>
<evidence type="ECO:0000313" key="15">
    <source>
        <dbReference type="Proteomes" id="UP000236729"/>
    </source>
</evidence>